<sequence length="101" mass="12092">MNQRSIPEKLPFLERLCWQRIGIENLTPLEMLKRYERGWHYRDIFGEINPTEAEFIQQLAQQYGSWLFNQMFTKLLLFSINLILISYKTVTLILAEEHSSV</sequence>
<dbReference type="Proteomes" id="UP000184315">
    <property type="component" value="Unassembled WGS sequence"/>
</dbReference>
<keyword evidence="1" id="KW-0812">Transmembrane</keyword>
<reference evidence="3" key="1">
    <citation type="submission" date="2015-10" db="EMBL/GenBank/DDBJ databases">
        <authorList>
            <person name="Regsiter A."/>
            <person name="william w."/>
        </authorList>
    </citation>
    <scope>NUCLEOTIDE SEQUENCE [LARGE SCALE GENOMIC DNA]</scope>
</reference>
<evidence type="ECO:0000313" key="2">
    <source>
        <dbReference type="EMBL" id="CUR30997.1"/>
    </source>
</evidence>
<feature type="transmembrane region" description="Helical" evidence="1">
    <location>
        <begin position="75"/>
        <end position="95"/>
    </location>
</feature>
<keyword evidence="1" id="KW-1133">Transmembrane helix</keyword>
<evidence type="ECO:0000256" key="1">
    <source>
        <dbReference type="SAM" id="Phobius"/>
    </source>
</evidence>
<evidence type="ECO:0000313" key="3">
    <source>
        <dbReference type="Proteomes" id="UP000184315"/>
    </source>
</evidence>
<keyword evidence="1" id="KW-0472">Membrane</keyword>
<organism evidence="2 3">
    <name type="scientific">Planktothrix tepida PCC 9214</name>
    <dbReference type="NCBI Taxonomy" id="671072"/>
    <lineage>
        <taxon>Bacteria</taxon>
        <taxon>Bacillati</taxon>
        <taxon>Cyanobacteriota</taxon>
        <taxon>Cyanophyceae</taxon>
        <taxon>Oscillatoriophycideae</taxon>
        <taxon>Oscillatoriales</taxon>
        <taxon>Microcoleaceae</taxon>
        <taxon>Planktothrix</taxon>
    </lineage>
</organism>
<gene>
    <name evidence="2" type="ORF">PL9214290588</name>
</gene>
<dbReference type="RefSeq" id="WP_222425206.1">
    <property type="nucleotide sequence ID" value="NZ_LN889782.1"/>
</dbReference>
<accession>A0A1J1LEL3</accession>
<keyword evidence="3" id="KW-1185">Reference proteome</keyword>
<protein>
    <submittedName>
        <fullName evidence="2">Uncharacterized protein</fullName>
    </submittedName>
</protein>
<dbReference type="STRING" id="671072.PL9214290588"/>
<proteinExistence type="predicted"/>
<name>A0A1J1LEL3_9CYAN</name>
<dbReference type="AlphaFoldDB" id="A0A1J1LEL3"/>
<dbReference type="EMBL" id="CZDF01000132">
    <property type="protein sequence ID" value="CUR30997.1"/>
    <property type="molecule type" value="Genomic_DNA"/>
</dbReference>